<gene>
    <name evidence="1" type="ORF">A3SI_01581</name>
</gene>
<sequence length="144" mass="16871">MRDSAHAFNFDFMRKTIIYICALYMLGMVSCETKGLEHFDNLAGAVIYRDSLRIQDDGFSFISMRNPILVQDSILGFGDNTFRSINIFHSRNGSFLMTFERDSVDSFILPVKDMSLFDVERDTVYILNNLVSFYFRFFVRKRVH</sequence>
<dbReference type="PROSITE" id="PS51257">
    <property type="entry name" value="PROKAR_LIPOPROTEIN"/>
    <property type="match status" value="1"/>
</dbReference>
<proteinExistence type="predicted"/>
<name>I5CA72_9BACT</name>
<organism evidence="1 2">
    <name type="scientific">Nitritalea halalkaliphila LW7</name>
    <dbReference type="NCBI Taxonomy" id="1189621"/>
    <lineage>
        <taxon>Bacteria</taxon>
        <taxon>Pseudomonadati</taxon>
        <taxon>Bacteroidota</taxon>
        <taxon>Cytophagia</taxon>
        <taxon>Cytophagales</taxon>
        <taxon>Cyclobacteriaceae</taxon>
        <taxon>Nitritalea</taxon>
    </lineage>
</organism>
<accession>I5CA72</accession>
<dbReference type="Proteomes" id="UP000005551">
    <property type="component" value="Unassembled WGS sequence"/>
</dbReference>
<protein>
    <recommendedName>
        <fullName evidence="3">Lipoprotein</fullName>
    </recommendedName>
</protein>
<evidence type="ECO:0008006" key="3">
    <source>
        <dbReference type="Google" id="ProtNLM"/>
    </source>
</evidence>
<comment type="caution">
    <text evidence="1">The sequence shown here is derived from an EMBL/GenBank/DDBJ whole genome shotgun (WGS) entry which is preliminary data.</text>
</comment>
<reference evidence="1 2" key="1">
    <citation type="submission" date="2012-05" db="EMBL/GenBank/DDBJ databases">
        <title>Genome sequence of Nitritalea halalkaliphila LW7.</title>
        <authorList>
            <person name="Jangir P.K."/>
            <person name="Singh A."/>
            <person name="Shivaji S."/>
            <person name="Sharma R."/>
        </authorList>
    </citation>
    <scope>NUCLEOTIDE SEQUENCE [LARGE SCALE GENOMIC DNA]</scope>
    <source>
        <strain evidence="1 2">LW7</strain>
    </source>
</reference>
<evidence type="ECO:0000313" key="1">
    <source>
        <dbReference type="EMBL" id="EIM78724.1"/>
    </source>
</evidence>
<evidence type="ECO:0000313" key="2">
    <source>
        <dbReference type="Proteomes" id="UP000005551"/>
    </source>
</evidence>
<keyword evidence="2" id="KW-1185">Reference proteome</keyword>
<dbReference type="AlphaFoldDB" id="I5CA72"/>
<dbReference type="STRING" id="1189621.A3SI_01581"/>
<dbReference type="EMBL" id="AJYA01000002">
    <property type="protein sequence ID" value="EIM78724.1"/>
    <property type="molecule type" value="Genomic_DNA"/>
</dbReference>